<feature type="chain" id="PRO_5030915873" evidence="1">
    <location>
        <begin position="28"/>
        <end position="177"/>
    </location>
</feature>
<comment type="caution">
    <text evidence="2">The sequence shown here is derived from an EMBL/GenBank/DDBJ whole genome shotgun (WGS) entry which is preliminary data.</text>
</comment>
<evidence type="ECO:0000313" key="3">
    <source>
        <dbReference type="Proteomes" id="UP000535589"/>
    </source>
</evidence>
<keyword evidence="1" id="KW-0732">Signal</keyword>
<evidence type="ECO:0000313" key="2">
    <source>
        <dbReference type="EMBL" id="NLS11530.1"/>
    </source>
</evidence>
<dbReference type="EMBL" id="JABAIK010000001">
    <property type="protein sequence ID" value="NLS11530.1"/>
    <property type="molecule type" value="Genomic_DNA"/>
</dbReference>
<dbReference type="AlphaFoldDB" id="A0A7X8YFI2"/>
<keyword evidence="2" id="KW-0378">Hydrolase</keyword>
<dbReference type="RefSeq" id="WP_168834627.1">
    <property type="nucleotide sequence ID" value="NZ_JABAIK010000001.1"/>
</dbReference>
<evidence type="ECO:0000256" key="1">
    <source>
        <dbReference type="SAM" id="SignalP"/>
    </source>
</evidence>
<dbReference type="Pfam" id="PF09411">
    <property type="entry name" value="PagL"/>
    <property type="match status" value="1"/>
</dbReference>
<organism evidence="2 3">
    <name type="scientific">Vibrio agarilyticus</name>
    <dbReference type="NCBI Taxonomy" id="2726741"/>
    <lineage>
        <taxon>Bacteria</taxon>
        <taxon>Pseudomonadati</taxon>
        <taxon>Pseudomonadota</taxon>
        <taxon>Gammaproteobacteria</taxon>
        <taxon>Vibrionales</taxon>
        <taxon>Vibrionaceae</taxon>
        <taxon>Vibrio</taxon>
    </lineage>
</organism>
<dbReference type="SUPFAM" id="SSF56935">
    <property type="entry name" value="Porins"/>
    <property type="match status" value="1"/>
</dbReference>
<dbReference type="InterPro" id="IPR018550">
    <property type="entry name" value="Lipid-A_deacylase-rel"/>
</dbReference>
<sequence>MAKNRIMLARFPLLLITVSATFSDAFALPTSERSVSRNEVSFGAGAFGVFDSKQSTIFKLGYAYRDPERLGGFSPILQGMIGEDSLYYLALGAEYQYQINSNWSVGVSVSGGYLHSGSSSLGHHLGHDLQFYSTLSATYYMTEESALRLEYGHISNSGFGDRNPGSESLIASYIFRF</sequence>
<name>A0A7X8YFI2_9VIBR</name>
<accession>A0A7X8YFI2</accession>
<dbReference type="GO" id="GO:0016787">
    <property type="term" value="F:hydrolase activity"/>
    <property type="evidence" value="ECO:0007669"/>
    <property type="project" value="UniProtKB-KW"/>
</dbReference>
<dbReference type="Gene3D" id="2.40.160.20">
    <property type="match status" value="1"/>
</dbReference>
<protein>
    <submittedName>
        <fullName evidence="2">Acyloxyacyl hydrolase</fullName>
    </submittedName>
</protein>
<feature type="signal peptide" evidence="1">
    <location>
        <begin position="1"/>
        <end position="27"/>
    </location>
</feature>
<keyword evidence="3" id="KW-1185">Reference proteome</keyword>
<reference evidence="2 3" key="1">
    <citation type="submission" date="2020-04" db="EMBL/GenBank/DDBJ databases">
        <title>Vibrio sp. SM6, a novel species isolated from seawater.</title>
        <authorList>
            <person name="Wang X."/>
        </authorList>
    </citation>
    <scope>NUCLEOTIDE SEQUENCE [LARGE SCALE GENOMIC DNA]</scope>
    <source>
        <strain evidence="2 3">SM6</strain>
    </source>
</reference>
<proteinExistence type="predicted"/>
<gene>
    <name evidence="2" type="ORF">HGP28_01330</name>
</gene>
<dbReference type="Proteomes" id="UP000535589">
    <property type="component" value="Unassembled WGS sequence"/>
</dbReference>